<evidence type="ECO:0000256" key="2">
    <source>
        <dbReference type="SAM" id="SignalP"/>
    </source>
</evidence>
<reference evidence="4" key="1">
    <citation type="submission" date="2016-11" db="UniProtKB">
        <authorList>
            <consortium name="WormBaseParasite"/>
        </authorList>
    </citation>
    <scope>IDENTIFICATION</scope>
</reference>
<name>A0A1I8AKB4_9BILA</name>
<feature type="region of interest" description="Disordered" evidence="1">
    <location>
        <begin position="87"/>
        <end position="108"/>
    </location>
</feature>
<organism evidence="3 4">
    <name type="scientific">Steinernema glaseri</name>
    <dbReference type="NCBI Taxonomy" id="37863"/>
    <lineage>
        <taxon>Eukaryota</taxon>
        <taxon>Metazoa</taxon>
        <taxon>Ecdysozoa</taxon>
        <taxon>Nematoda</taxon>
        <taxon>Chromadorea</taxon>
        <taxon>Rhabditida</taxon>
        <taxon>Tylenchina</taxon>
        <taxon>Panagrolaimomorpha</taxon>
        <taxon>Strongyloidoidea</taxon>
        <taxon>Steinernematidae</taxon>
        <taxon>Steinernema</taxon>
    </lineage>
</organism>
<protein>
    <submittedName>
        <fullName evidence="4">Uncharacterized protein</fullName>
    </submittedName>
</protein>
<dbReference type="AlphaFoldDB" id="A0A1I8AKB4"/>
<accession>A0A1I8AKB4</accession>
<evidence type="ECO:0000256" key="1">
    <source>
        <dbReference type="SAM" id="MobiDB-lite"/>
    </source>
</evidence>
<feature type="signal peptide" evidence="2">
    <location>
        <begin position="1"/>
        <end position="23"/>
    </location>
</feature>
<keyword evidence="3" id="KW-1185">Reference proteome</keyword>
<evidence type="ECO:0000313" key="4">
    <source>
        <dbReference type="WBParaSite" id="L893_g6835.t1"/>
    </source>
</evidence>
<proteinExistence type="predicted"/>
<dbReference type="Proteomes" id="UP000095287">
    <property type="component" value="Unplaced"/>
</dbReference>
<dbReference type="WBParaSite" id="L893_g6835.t1">
    <property type="protein sequence ID" value="L893_g6835.t1"/>
    <property type="gene ID" value="L893_g6835"/>
</dbReference>
<sequence>MTSSLASAHVLFSLLLTAHFVLGDELGPPTISEQQDPLFVQQSNLNGMLFPNSMGGYPPRFGNHITQFPRADNSLVNFDFRCKCSAKTGRSSPSGPAPLPADANGQAQQQIQQLQEQLRQQQEQIRRAQQQPNGGTPFEQFAHMLSVAEGLDCSCSGITAPFNDYTNSMNSANIANINVPRVGGIPLTSPFQSRMAPISEFGPQMFP</sequence>
<feature type="chain" id="PRO_5009314779" evidence="2">
    <location>
        <begin position="24"/>
        <end position="207"/>
    </location>
</feature>
<evidence type="ECO:0000313" key="3">
    <source>
        <dbReference type="Proteomes" id="UP000095287"/>
    </source>
</evidence>
<keyword evidence="2" id="KW-0732">Signal</keyword>